<proteinExistence type="predicted"/>
<sequence>MRGMSAVHRKRDGTLDMRFKSSRAYILDHSSKGAATSVPEASGIGGTEISTDGKDTPVEGIEWEERHLSGTRPYGATSGSQHIAQTLTGSSRSMRLLPVFSRQHVKWKAKGVKLLDNGCQGDDYASFYTLDPKVAKELSFEVDEIELEEQCERLLGHLGEYGYLVKDGRRYYASEQETDTSEAEAEA</sequence>
<evidence type="ECO:0000313" key="3">
    <source>
        <dbReference type="Proteomes" id="UP000265618"/>
    </source>
</evidence>
<organism evidence="2 3">
    <name type="scientific">Kipferlia bialata</name>
    <dbReference type="NCBI Taxonomy" id="797122"/>
    <lineage>
        <taxon>Eukaryota</taxon>
        <taxon>Metamonada</taxon>
        <taxon>Carpediemonas-like organisms</taxon>
        <taxon>Kipferlia</taxon>
    </lineage>
</organism>
<evidence type="ECO:0000256" key="1">
    <source>
        <dbReference type="SAM" id="MobiDB-lite"/>
    </source>
</evidence>
<dbReference type="AlphaFoldDB" id="A0A9K3CT21"/>
<dbReference type="EMBL" id="BDIP01000323">
    <property type="protein sequence ID" value="GIQ81169.1"/>
    <property type="molecule type" value="Genomic_DNA"/>
</dbReference>
<reference evidence="2 3" key="1">
    <citation type="journal article" date="2018" name="PLoS ONE">
        <title>The draft genome of Kipferlia bialata reveals reductive genome evolution in fornicate parasites.</title>
        <authorList>
            <person name="Tanifuji G."/>
            <person name="Takabayashi S."/>
            <person name="Kume K."/>
            <person name="Takagi M."/>
            <person name="Nakayama T."/>
            <person name="Kamikawa R."/>
            <person name="Inagaki Y."/>
            <person name="Hashimoto T."/>
        </authorList>
    </citation>
    <scope>NUCLEOTIDE SEQUENCE [LARGE SCALE GENOMIC DNA]</scope>
    <source>
        <strain evidence="2">NY0173</strain>
    </source>
</reference>
<gene>
    <name evidence="2" type="ORF">KIPB_002084</name>
</gene>
<feature type="region of interest" description="Disordered" evidence="1">
    <location>
        <begin position="30"/>
        <end position="56"/>
    </location>
</feature>
<name>A0A9K3CT21_9EUKA</name>
<accession>A0A9K3CT21</accession>
<keyword evidence="3" id="KW-1185">Reference proteome</keyword>
<protein>
    <submittedName>
        <fullName evidence="2">Uncharacterized protein</fullName>
    </submittedName>
</protein>
<comment type="caution">
    <text evidence="2">The sequence shown here is derived from an EMBL/GenBank/DDBJ whole genome shotgun (WGS) entry which is preliminary data.</text>
</comment>
<evidence type="ECO:0000313" key="2">
    <source>
        <dbReference type="EMBL" id="GIQ81169.1"/>
    </source>
</evidence>
<dbReference type="Proteomes" id="UP000265618">
    <property type="component" value="Unassembled WGS sequence"/>
</dbReference>